<gene>
    <name evidence="2" type="ORF">MHHB_P1090</name>
</gene>
<dbReference type="Proteomes" id="UP000290527">
    <property type="component" value="Unassembled WGS sequence"/>
</dbReference>
<dbReference type="EMBL" id="BFAX01000004">
    <property type="protein sequence ID" value="GBF36860.1"/>
    <property type="molecule type" value="Genomic_DNA"/>
</dbReference>
<dbReference type="Gene3D" id="3.40.50.620">
    <property type="entry name" value="HUPs"/>
    <property type="match status" value="1"/>
</dbReference>
<feature type="domain" description="Phosphoadenosine phosphosulphate reductase" evidence="1">
    <location>
        <begin position="198"/>
        <end position="370"/>
    </location>
</feature>
<keyword evidence="3" id="KW-1185">Reference proteome</keyword>
<dbReference type="GO" id="GO:0003824">
    <property type="term" value="F:catalytic activity"/>
    <property type="evidence" value="ECO:0007669"/>
    <property type="project" value="InterPro"/>
</dbReference>
<organism evidence="2 3">
    <name type="scientific">Methanofervidicoccus abyssi</name>
    <dbReference type="NCBI Taxonomy" id="2082189"/>
    <lineage>
        <taxon>Archaea</taxon>
        <taxon>Methanobacteriati</taxon>
        <taxon>Methanobacteriota</taxon>
        <taxon>Methanomada group</taxon>
        <taxon>Methanococci</taxon>
        <taxon>Methanococcales</taxon>
        <taxon>Methanofervidicoccus</taxon>
    </lineage>
</organism>
<dbReference type="InterPro" id="IPR002500">
    <property type="entry name" value="PAPS_reduct_dom"/>
</dbReference>
<evidence type="ECO:0000313" key="3">
    <source>
        <dbReference type="Proteomes" id="UP000290527"/>
    </source>
</evidence>
<dbReference type="InterPro" id="IPR014729">
    <property type="entry name" value="Rossmann-like_a/b/a_fold"/>
</dbReference>
<dbReference type="CDD" id="cd23947">
    <property type="entry name" value="PAPS_reductase-like_YbdN"/>
    <property type="match status" value="1"/>
</dbReference>
<evidence type="ECO:0000259" key="1">
    <source>
        <dbReference type="Pfam" id="PF01507"/>
    </source>
</evidence>
<sequence>MGKKNYLTSKFKEDTKFASKYEIDVINRLTDLNLQYDDLLLLEKLPGMDYRKRVYIEDDTQIGILEFDLVDLDWKFTPTPYYYQLTGSKRIHLKSIKRRLKGKYLKEEYLEDPGEYLEIAKGSNNFIGVEMGDFIGVGVKKEKGIKLKDLKRKKKNIYIKKIEDYLEKNRERINSLLEYSKDILKKYIEKYKKKGYIINTSFSGGKDSSVSTLLVREIIPDIDVIFIDTGLEYPDTIKYVKRFAKEYDLNLHVVDGNYFWGHLEKEGIPTKDNRWCNSVCKLIPLKNFFMEHYPNKKVLTIDGSRKFESFTRSKLSYTRKSRFIDFQVNLFPILDWNAIDVWSYILLEEILYNPLYDKGFERIGCYLCPAALNSEFLRVRDLYPDLWSRWVNYLRKYYTMEEILRGFWRWRVLPPKMEELKKCLYNCNNNLE</sequence>
<dbReference type="NCBIfam" id="NF006327">
    <property type="entry name" value="PRK08557.1"/>
    <property type="match status" value="1"/>
</dbReference>
<dbReference type="OrthoDB" id="5817at2157"/>
<dbReference type="InterPro" id="IPR050128">
    <property type="entry name" value="Sulfate_adenylyltrnsfr_sub2"/>
</dbReference>
<accession>A0A401HRP3</accession>
<reference evidence="2 3" key="1">
    <citation type="journal article" date="2019" name="Int. J. Syst. Evol. Microbiol.">
        <title>Methanofervidicoccus abyssi gen. nov., sp. nov., a hydrogenotrophic methanogen, isolated from a hydrothermal vent chimney in the Mid-Cayman Spreading Center, the Caribbean Sea.</title>
        <authorList>
            <person name="Sakai S."/>
            <person name="Takaki Y."/>
            <person name="Miyazaki M."/>
            <person name="Ogawara M."/>
            <person name="Yanagawa K."/>
            <person name="Miyazaki J."/>
            <person name="Takai K."/>
        </authorList>
    </citation>
    <scope>NUCLEOTIDE SEQUENCE [LARGE SCALE GENOMIC DNA]</scope>
    <source>
        <strain evidence="2 3">HHB</strain>
    </source>
</reference>
<dbReference type="Pfam" id="PF01507">
    <property type="entry name" value="PAPS_reduct"/>
    <property type="match status" value="1"/>
</dbReference>
<comment type="caution">
    <text evidence="2">The sequence shown here is derived from an EMBL/GenBank/DDBJ whole genome shotgun (WGS) entry which is preliminary data.</text>
</comment>
<evidence type="ECO:0000313" key="2">
    <source>
        <dbReference type="EMBL" id="GBF36860.1"/>
    </source>
</evidence>
<dbReference type="RefSeq" id="WP_131007679.1">
    <property type="nucleotide sequence ID" value="NZ_BFAX01000004.1"/>
</dbReference>
<proteinExistence type="predicted"/>
<dbReference type="PANTHER" id="PTHR43196">
    <property type="entry name" value="SULFATE ADENYLYLTRANSFERASE SUBUNIT 2"/>
    <property type="match status" value="1"/>
</dbReference>
<name>A0A401HRP3_9EURY</name>
<dbReference type="PANTHER" id="PTHR43196:SF2">
    <property type="entry name" value="PHOSPHOADENOSINE PHOSPHOSULFATE REDUCTASE"/>
    <property type="match status" value="1"/>
</dbReference>
<protein>
    <recommendedName>
        <fullName evidence="1">Phosphoadenosine phosphosulphate reductase domain-containing protein</fullName>
    </recommendedName>
</protein>
<dbReference type="SUPFAM" id="SSF52402">
    <property type="entry name" value="Adenine nucleotide alpha hydrolases-like"/>
    <property type="match status" value="1"/>
</dbReference>
<dbReference type="AlphaFoldDB" id="A0A401HRP3"/>